<protein>
    <recommendedName>
        <fullName evidence="4">Protein kinase domain-containing protein</fullName>
    </recommendedName>
</protein>
<feature type="region of interest" description="Disordered" evidence="1">
    <location>
        <begin position="193"/>
        <end position="214"/>
    </location>
</feature>
<accession>A0A8K0RWA3</accession>
<dbReference type="AlphaFoldDB" id="A0A8K0RWA3"/>
<evidence type="ECO:0000313" key="2">
    <source>
        <dbReference type="EMBL" id="KAH7245475.1"/>
    </source>
</evidence>
<gene>
    <name evidence="2" type="ORF">BKA59DRAFT_527142</name>
</gene>
<dbReference type="SUPFAM" id="SSF56112">
    <property type="entry name" value="Protein kinase-like (PK-like)"/>
    <property type="match status" value="1"/>
</dbReference>
<dbReference type="Gene3D" id="1.10.510.10">
    <property type="entry name" value="Transferase(Phosphotransferase) domain 1"/>
    <property type="match status" value="1"/>
</dbReference>
<dbReference type="InterPro" id="IPR011009">
    <property type="entry name" value="Kinase-like_dom_sf"/>
</dbReference>
<reference evidence="2" key="1">
    <citation type="journal article" date="2021" name="Nat. Commun.">
        <title>Genetic determinants of endophytism in the Arabidopsis root mycobiome.</title>
        <authorList>
            <person name="Mesny F."/>
            <person name="Miyauchi S."/>
            <person name="Thiergart T."/>
            <person name="Pickel B."/>
            <person name="Atanasova L."/>
            <person name="Karlsson M."/>
            <person name="Huettel B."/>
            <person name="Barry K.W."/>
            <person name="Haridas S."/>
            <person name="Chen C."/>
            <person name="Bauer D."/>
            <person name="Andreopoulos W."/>
            <person name="Pangilinan J."/>
            <person name="LaButti K."/>
            <person name="Riley R."/>
            <person name="Lipzen A."/>
            <person name="Clum A."/>
            <person name="Drula E."/>
            <person name="Henrissat B."/>
            <person name="Kohler A."/>
            <person name="Grigoriev I.V."/>
            <person name="Martin F.M."/>
            <person name="Hacquard S."/>
        </authorList>
    </citation>
    <scope>NUCLEOTIDE SEQUENCE</scope>
    <source>
        <strain evidence="2">MPI-SDFR-AT-0068</strain>
    </source>
</reference>
<evidence type="ECO:0000256" key="1">
    <source>
        <dbReference type="SAM" id="MobiDB-lite"/>
    </source>
</evidence>
<dbReference type="Proteomes" id="UP000813427">
    <property type="component" value="Unassembled WGS sequence"/>
</dbReference>
<name>A0A8K0RWA3_9HYPO</name>
<dbReference type="EMBL" id="JAGPXF010000004">
    <property type="protein sequence ID" value="KAH7245475.1"/>
    <property type="molecule type" value="Genomic_DNA"/>
</dbReference>
<comment type="caution">
    <text evidence="2">The sequence shown here is derived from an EMBL/GenBank/DDBJ whole genome shotgun (WGS) entry which is preliminary data.</text>
</comment>
<evidence type="ECO:0008006" key="4">
    <source>
        <dbReference type="Google" id="ProtNLM"/>
    </source>
</evidence>
<keyword evidence="3" id="KW-1185">Reference proteome</keyword>
<proteinExistence type="predicted"/>
<organism evidence="2 3">
    <name type="scientific">Fusarium tricinctum</name>
    <dbReference type="NCBI Taxonomy" id="61284"/>
    <lineage>
        <taxon>Eukaryota</taxon>
        <taxon>Fungi</taxon>
        <taxon>Dikarya</taxon>
        <taxon>Ascomycota</taxon>
        <taxon>Pezizomycotina</taxon>
        <taxon>Sordariomycetes</taxon>
        <taxon>Hypocreomycetidae</taxon>
        <taxon>Hypocreales</taxon>
        <taxon>Nectriaceae</taxon>
        <taxon>Fusarium</taxon>
        <taxon>Fusarium tricinctum species complex</taxon>
    </lineage>
</organism>
<evidence type="ECO:0000313" key="3">
    <source>
        <dbReference type="Proteomes" id="UP000813427"/>
    </source>
</evidence>
<dbReference type="OrthoDB" id="5101720at2759"/>
<sequence>MQLTPVECCVWNRKWLNPTRHKPFLAYYSNLGPYQPDLGTCSDAIFMMDDNVKFTEFVVESMEVLDESTKAEFIFHLNGTRIVVSIFERNDQSADEEEEEYIENHLIDLLEAATDPELELYEPEDNELFEKSVDEAANTIMEVGEILFSHIAPPLKEHFQPPKDLHHALYPETFDFRLETIHDTAFVIPISSKEAARPRDDNGPDPNLETGFKADPLMPRYSSKDIIIEKEFSKGLWVRQVKVGLETMVCKAYARGLECDTLRQELINLQDIAEATLDFDVPLRISLLRGYVTHAVTGAIIGLLRAWIPPSKYGNTIQDAGRHMATIPVPIRRRWFRQVTDTVKALHEIGLFWGDGKADNICIDPDDNAWLIDMAGGFTQHWVRKEIAGTKEGDNHGLLKLKAFLGFNCPELSDKEKRDVLWISRSSSY</sequence>